<evidence type="ECO:0000259" key="7">
    <source>
        <dbReference type="Pfam" id="PF08244"/>
    </source>
</evidence>
<dbReference type="SUPFAM" id="SSF49899">
    <property type="entry name" value="Concanavalin A-like lectins/glucanases"/>
    <property type="match status" value="1"/>
</dbReference>
<proteinExistence type="inferred from homology"/>
<comment type="function">
    <text evidence="5">Enables the bacterium to metabolize sucrose as a sole carbon source.</text>
</comment>
<protein>
    <recommendedName>
        <fullName evidence="4">Sucrose-6-phosphate hydrolase</fullName>
        <ecNumber evidence="4">3.2.1.26</ecNumber>
    </recommendedName>
    <alternativeName>
        <fullName evidence="5">Invertase</fullName>
    </alternativeName>
</protein>
<evidence type="ECO:0000313" key="9">
    <source>
        <dbReference type="Proteomes" id="UP000028602"/>
    </source>
</evidence>
<evidence type="ECO:0000256" key="1">
    <source>
        <dbReference type="ARBA" id="ARBA00009902"/>
    </source>
</evidence>
<sequence>MTQSRPDKAQKALEELCCRRGDTFYPHYHLAPRAGWMNDPNGLIWFNDRYHAFYQHNPLNENWGTIHWGHATSKDMVHWHHEPIALAPGDNEDKDGCFSGSAVNDNGVLSLIYTGHVWLAGEGNDAEIRQVQCLATSRDGVHFEKQGVVLMPPEGIMHFRDPKVWQQDGNWWMVVGAKTPDNTGQILLYRGRSLREWTFDRVLGQAGDGETYMWECPDLFGLGKHHYMMFSPQGMSPEGYQKRNLFQSGIIPGQWSPGSDFIPSGPFTELDNGHDFYAPQSFTASDGRRVIIGWMDMWGAVMPSKKEGWSGCLTLARELSEREGKLIQRPVREAETLRGPHQGIAAGEITETCVLHENAQAVEVTLEWDLRKSDAEHYGLRLGSSLQLYVDNQAGRLILWRHSPEEHIDGYRSIALPPEESLSLRIFLDMSSAEVFVNDGEAVLSSRIYPRPGERQLTLYAAGGKAGLMTGALWSLR</sequence>
<dbReference type="InterPro" id="IPR023296">
    <property type="entry name" value="Glyco_hydro_beta-prop_sf"/>
</dbReference>
<dbReference type="RefSeq" id="WP_029989623.1">
    <property type="nucleotide sequence ID" value="NZ_ATMJ01000006.1"/>
</dbReference>
<dbReference type="GO" id="GO:0005737">
    <property type="term" value="C:cytoplasm"/>
    <property type="evidence" value="ECO:0007669"/>
    <property type="project" value="UniProtKB-SubCell"/>
</dbReference>
<dbReference type="GO" id="GO:0004564">
    <property type="term" value="F:beta-fructofuranosidase activity"/>
    <property type="evidence" value="ECO:0007669"/>
    <property type="project" value="UniProtKB-EC"/>
</dbReference>
<evidence type="ECO:0000256" key="5">
    <source>
        <dbReference type="RuleBase" id="RU365015"/>
    </source>
</evidence>
<keyword evidence="5" id="KW-0963">Cytoplasm</keyword>
<dbReference type="InterPro" id="IPR018053">
    <property type="entry name" value="Glyco_hydro_32_AS"/>
</dbReference>
<dbReference type="Proteomes" id="UP000028602">
    <property type="component" value="Unassembled WGS sequence"/>
</dbReference>
<dbReference type="PANTHER" id="PTHR43101:SF1">
    <property type="entry name" value="BETA-FRUCTOSIDASE"/>
    <property type="match status" value="1"/>
</dbReference>
<evidence type="ECO:0000256" key="2">
    <source>
        <dbReference type="ARBA" id="ARBA00022801"/>
    </source>
</evidence>
<dbReference type="Gene3D" id="2.115.10.20">
    <property type="entry name" value="Glycosyl hydrolase domain, family 43"/>
    <property type="match status" value="1"/>
</dbReference>
<dbReference type="InterPro" id="IPR051214">
    <property type="entry name" value="GH32_Enzymes"/>
</dbReference>
<dbReference type="PANTHER" id="PTHR43101">
    <property type="entry name" value="BETA-FRUCTOSIDASE"/>
    <property type="match status" value="1"/>
</dbReference>
<evidence type="ECO:0000256" key="3">
    <source>
        <dbReference type="ARBA" id="ARBA00023295"/>
    </source>
</evidence>
<feature type="domain" description="Glycosyl hydrolase family 32 N-terminal" evidence="6">
    <location>
        <begin position="29"/>
        <end position="330"/>
    </location>
</feature>
<dbReference type="UniPathway" id="UPA00238"/>
<dbReference type="EMBL" id="JMPR01000004">
    <property type="protein sequence ID" value="KFD22541.1"/>
    <property type="molecule type" value="Genomic_DNA"/>
</dbReference>
<keyword evidence="9" id="KW-1185">Reference proteome</keyword>
<dbReference type="EC" id="3.2.1.26" evidence="4"/>
<evidence type="ECO:0000256" key="4">
    <source>
        <dbReference type="RuleBase" id="RU362110"/>
    </source>
</evidence>
<keyword evidence="5" id="KW-0119">Carbohydrate metabolism</keyword>
<gene>
    <name evidence="8" type="primary">sacA</name>
    <name evidence="8" type="ORF">GTPT_0114</name>
</gene>
<dbReference type="CDD" id="cd18623">
    <property type="entry name" value="GH32_ScrB-like"/>
    <property type="match status" value="1"/>
</dbReference>
<comment type="pathway">
    <text evidence="5">Glycan biosynthesis; sucrose metabolism.</text>
</comment>
<keyword evidence="3 4" id="KW-0326">Glycosidase</keyword>
<dbReference type="InterPro" id="IPR001362">
    <property type="entry name" value="Glyco_hydro_32"/>
</dbReference>
<name>A0A085JPZ5_9GAMM</name>
<dbReference type="NCBIfam" id="TIGR01322">
    <property type="entry name" value="scrB_fam"/>
    <property type="match status" value="1"/>
</dbReference>
<dbReference type="PROSITE" id="PS00609">
    <property type="entry name" value="GLYCOSYL_HYDROL_F32"/>
    <property type="match status" value="1"/>
</dbReference>
<dbReference type="eggNOG" id="COG1621">
    <property type="taxonomic scope" value="Bacteria"/>
</dbReference>
<comment type="caution">
    <text evidence="8">The sequence shown here is derived from an EMBL/GenBank/DDBJ whole genome shotgun (WGS) entry which is preliminary data.</text>
</comment>
<dbReference type="Gene3D" id="2.60.120.560">
    <property type="entry name" value="Exo-inulinase, domain 1"/>
    <property type="match status" value="1"/>
</dbReference>
<dbReference type="InterPro" id="IPR013320">
    <property type="entry name" value="ConA-like_dom_sf"/>
</dbReference>
<accession>A0A085JPZ5</accession>
<dbReference type="InterPro" id="IPR013189">
    <property type="entry name" value="Glyco_hydro_32_C"/>
</dbReference>
<reference evidence="8 9" key="1">
    <citation type="submission" date="2014-05" db="EMBL/GenBank/DDBJ databases">
        <title>ATOL: Assembling a taxonomically balanced genome-scale reconstruction of the evolutionary history of the Enterobacteriaceae.</title>
        <authorList>
            <person name="Plunkett G.III."/>
            <person name="Neeno-Eckwall E.C."/>
            <person name="Glasner J.D."/>
            <person name="Perna N.T."/>
        </authorList>
    </citation>
    <scope>NUCLEOTIDE SEQUENCE [LARGE SCALE GENOMIC DNA]</scope>
    <source>
        <strain evidence="8 9">ATCC 33301</strain>
    </source>
</reference>
<dbReference type="Pfam" id="PF00251">
    <property type="entry name" value="Glyco_hydro_32N"/>
    <property type="match status" value="1"/>
</dbReference>
<dbReference type="InterPro" id="IPR006232">
    <property type="entry name" value="Suc6P_hydrolase"/>
</dbReference>
<comment type="subcellular location">
    <subcellularLocation>
        <location evidence="5">Cytoplasm</location>
    </subcellularLocation>
</comment>
<dbReference type="InterPro" id="IPR013148">
    <property type="entry name" value="Glyco_hydro_32_N"/>
</dbReference>
<dbReference type="SMART" id="SM00640">
    <property type="entry name" value="Glyco_32"/>
    <property type="match status" value="1"/>
</dbReference>
<dbReference type="Pfam" id="PF08244">
    <property type="entry name" value="Glyco_hydro_32C"/>
    <property type="match status" value="1"/>
</dbReference>
<dbReference type="GO" id="GO:0005985">
    <property type="term" value="P:sucrose metabolic process"/>
    <property type="evidence" value="ECO:0007669"/>
    <property type="project" value="UniProtKB-UniPathway"/>
</dbReference>
<dbReference type="AlphaFoldDB" id="A0A085JPZ5"/>
<keyword evidence="2 4" id="KW-0378">Hydrolase</keyword>
<organism evidence="8 9">
    <name type="scientific">Tatumella ptyseos ATCC 33301</name>
    <dbReference type="NCBI Taxonomy" id="1005995"/>
    <lineage>
        <taxon>Bacteria</taxon>
        <taxon>Pseudomonadati</taxon>
        <taxon>Pseudomonadota</taxon>
        <taxon>Gammaproteobacteria</taxon>
        <taxon>Enterobacterales</taxon>
        <taxon>Erwiniaceae</taxon>
        <taxon>Tatumella</taxon>
    </lineage>
</organism>
<comment type="catalytic activity">
    <reaction evidence="4">
        <text>Hydrolysis of terminal non-reducing beta-D-fructofuranoside residues in beta-D-fructofuranosides.</text>
        <dbReference type="EC" id="3.2.1.26"/>
    </reaction>
</comment>
<comment type="similarity">
    <text evidence="1 4">Belongs to the glycosyl hydrolase 32 family.</text>
</comment>
<evidence type="ECO:0000313" key="8">
    <source>
        <dbReference type="EMBL" id="KFD22541.1"/>
    </source>
</evidence>
<dbReference type="SUPFAM" id="SSF75005">
    <property type="entry name" value="Arabinanase/levansucrase/invertase"/>
    <property type="match status" value="1"/>
</dbReference>
<evidence type="ECO:0000259" key="6">
    <source>
        <dbReference type="Pfam" id="PF00251"/>
    </source>
</evidence>
<dbReference type="OrthoDB" id="9801455at2"/>
<feature type="domain" description="Glycosyl hydrolase family 32 C-terminal" evidence="7">
    <location>
        <begin position="346"/>
        <end position="472"/>
    </location>
</feature>